<protein>
    <recommendedName>
        <fullName evidence="3">Cell wall synthesis protein Wag31</fullName>
    </recommendedName>
    <alternativeName>
        <fullName evidence="8">Antigen 84</fullName>
    </alternativeName>
</protein>
<evidence type="ECO:0000256" key="9">
    <source>
        <dbReference type="SAM" id="Coils"/>
    </source>
</evidence>
<evidence type="ECO:0000256" key="8">
    <source>
        <dbReference type="ARBA" id="ARBA00031737"/>
    </source>
</evidence>
<gene>
    <name evidence="11" type="ORF">ACFPJ6_15730</name>
</gene>
<dbReference type="NCBIfam" id="TIGR03544">
    <property type="entry name" value="DivI1A_domain"/>
    <property type="match status" value="1"/>
</dbReference>
<dbReference type="Pfam" id="PF05103">
    <property type="entry name" value="DivIVA"/>
    <property type="match status" value="1"/>
</dbReference>
<dbReference type="Gene3D" id="6.10.250.660">
    <property type="match status" value="1"/>
</dbReference>
<evidence type="ECO:0000256" key="1">
    <source>
        <dbReference type="ARBA" id="ARBA00004496"/>
    </source>
</evidence>
<comment type="similarity">
    <text evidence="2">Belongs to the DivIVA family.</text>
</comment>
<organism evidence="11 12">
    <name type="scientific">Aquipuribacter nitratireducens</name>
    <dbReference type="NCBI Taxonomy" id="650104"/>
    <lineage>
        <taxon>Bacteria</taxon>
        <taxon>Bacillati</taxon>
        <taxon>Actinomycetota</taxon>
        <taxon>Actinomycetes</taxon>
        <taxon>Micrococcales</taxon>
        <taxon>Intrasporangiaceae</taxon>
        <taxon>Aquipuribacter</taxon>
    </lineage>
</organism>
<evidence type="ECO:0000313" key="12">
    <source>
        <dbReference type="Proteomes" id="UP001596122"/>
    </source>
</evidence>
<dbReference type="PANTHER" id="PTHR35794">
    <property type="entry name" value="CELL DIVISION PROTEIN DIVIVA"/>
    <property type="match status" value="1"/>
</dbReference>
<feature type="region of interest" description="Disordered" evidence="10">
    <location>
        <begin position="197"/>
        <end position="228"/>
    </location>
</feature>
<dbReference type="InterPro" id="IPR007793">
    <property type="entry name" value="DivIVA_fam"/>
</dbReference>
<comment type="subcellular location">
    <subcellularLocation>
        <location evidence="1">Cytoplasm</location>
    </subcellularLocation>
</comment>
<evidence type="ECO:0000256" key="6">
    <source>
        <dbReference type="ARBA" id="ARBA00023054"/>
    </source>
</evidence>
<accession>A0ABW0GSI3</accession>
<evidence type="ECO:0000256" key="10">
    <source>
        <dbReference type="SAM" id="MobiDB-lite"/>
    </source>
</evidence>
<evidence type="ECO:0000313" key="11">
    <source>
        <dbReference type="EMBL" id="MFC5382219.1"/>
    </source>
</evidence>
<evidence type="ECO:0000256" key="4">
    <source>
        <dbReference type="ARBA" id="ARBA00022490"/>
    </source>
</evidence>
<feature type="coiled-coil region" evidence="9">
    <location>
        <begin position="133"/>
        <end position="178"/>
    </location>
</feature>
<keyword evidence="6 9" id="KW-0175">Coiled coil</keyword>
<dbReference type="EMBL" id="JBHSLD010000015">
    <property type="protein sequence ID" value="MFC5382219.1"/>
    <property type="molecule type" value="Genomic_DNA"/>
</dbReference>
<name>A0ABW0GSI3_9MICO</name>
<feature type="compositionally biased region" description="Low complexity" evidence="10">
    <location>
        <begin position="80"/>
        <end position="97"/>
    </location>
</feature>
<feature type="region of interest" description="Disordered" evidence="10">
    <location>
        <begin position="59"/>
        <end position="108"/>
    </location>
</feature>
<comment type="caution">
    <text evidence="11">The sequence shown here is derived from an EMBL/GenBank/DDBJ whole genome shotgun (WGS) entry which is preliminary data.</text>
</comment>
<evidence type="ECO:0000256" key="5">
    <source>
        <dbReference type="ARBA" id="ARBA00022618"/>
    </source>
</evidence>
<evidence type="ECO:0000256" key="7">
    <source>
        <dbReference type="ARBA" id="ARBA00023306"/>
    </source>
</evidence>
<dbReference type="Proteomes" id="UP001596122">
    <property type="component" value="Unassembled WGS sequence"/>
</dbReference>
<dbReference type="InterPro" id="IPR019933">
    <property type="entry name" value="DivIVA_domain"/>
</dbReference>
<proteinExistence type="inferred from homology"/>
<keyword evidence="7" id="KW-0131">Cell cycle</keyword>
<keyword evidence="5" id="KW-0132">Cell division</keyword>
<reference evidence="12" key="1">
    <citation type="journal article" date="2019" name="Int. J. Syst. Evol. Microbiol.">
        <title>The Global Catalogue of Microorganisms (GCM) 10K type strain sequencing project: providing services to taxonomists for standard genome sequencing and annotation.</title>
        <authorList>
            <consortium name="The Broad Institute Genomics Platform"/>
            <consortium name="The Broad Institute Genome Sequencing Center for Infectious Disease"/>
            <person name="Wu L."/>
            <person name="Ma J."/>
        </authorList>
    </citation>
    <scope>NUCLEOTIDE SEQUENCE [LARGE SCALE GENOMIC DNA]</scope>
    <source>
        <strain evidence="12">CCUG 43114</strain>
    </source>
</reference>
<keyword evidence="12" id="KW-1185">Reference proteome</keyword>
<sequence length="228" mass="24745">MPLTADDVVQKRFNPTKFREGYDQDEVDDFLDEVVAELRRLNEENEDLRRQLSQCEGRVAELSRGGSGESVPAPAPAPVAAPADAPAPAAPLAPAATGGDGGGSGDVSGMLALAQRLHDEHVRNGEQERDRLVSEAQETATRLVREAEEKQQQTLGNLEQERALLERKIDELRGFERDYRSRLKSYLENQLRELENKGQVVPGRTPGARSLGGDDTAAAGGFPFGGQS</sequence>
<dbReference type="PANTHER" id="PTHR35794:SF2">
    <property type="entry name" value="CELL DIVISION PROTEIN DIVIVA"/>
    <property type="match status" value="1"/>
</dbReference>
<evidence type="ECO:0000256" key="2">
    <source>
        <dbReference type="ARBA" id="ARBA00009008"/>
    </source>
</evidence>
<dbReference type="RefSeq" id="WP_340271298.1">
    <property type="nucleotide sequence ID" value="NZ_JBBEOG010000010.1"/>
</dbReference>
<keyword evidence="4" id="KW-0963">Cytoplasm</keyword>
<evidence type="ECO:0000256" key="3">
    <source>
        <dbReference type="ARBA" id="ARBA00018787"/>
    </source>
</evidence>